<dbReference type="Proteomes" id="UP000009315">
    <property type="component" value="Unassembled WGS sequence"/>
</dbReference>
<accession>K8DXQ0</accession>
<dbReference type="CDD" id="cd02511">
    <property type="entry name" value="Beta4Glucosyltransferase"/>
    <property type="match status" value="1"/>
</dbReference>
<dbReference type="GO" id="GO:0016740">
    <property type="term" value="F:transferase activity"/>
    <property type="evidence" value="ECO:0007669"/>
    <property type="project" value="UniProtKB-KW"/>
</dbReference>
<dbReference type="SMART" id="SM00028">
    <property type="entry name" value="TPR"/>
    <property type="match status" value="6"/>
</dbReference>
<dbReference type="eggNOG" id="COG0463">
    <property type="taxonomic scope" value="Bacteria"/>
</dbReference>
<dbReference type="InterPro" id="IPR019734">
    <property type="entry name" value="TPR_rpt"/>
</dbReference>
<dbReference type="EMBL" id="CAOS01000003">
    <property type="protein sequence ID" value="CCO07379.1"/>
    <property type="molecule type" value="Genomic_DNA"/>
</dbReference>
<feature type="repeat" description="TPR" evidence="1">
    <location>
        <begin position="269"/>
        <end position="302"/>
    </location>
</feature>
<dbReference type="RefSeq" id="WP_008410225.1">
    <property type="nucleotide sequence ID" value="NZ_CAOS01000003.1"/>
</dbReference>
<dbReference type="SUPFAM" id="SSF48452">
    <property type="entry name" value="TPR-like"/>
    <property type="match status" value="1"/>
</dbReference>
<dbReference type="Gene3D" id="1.25.40.10">
    <property type="entry name" value="Tetratricopeptide repeat domain"/>
    <property type="match status" value="2"/>
</dbReference>
<reference evidence="3 4" key="1">
    <citation type="journal article" date="2013" name="Genome Announc.">
        <title>Genome Sequence of the Sulfate-Reducing Bacterium Desulfotomaculum hydrothermale Lam5(T).</title>
        <authorList>
            <person name="Amin O."/>
            <person name="Fardeau M.L."/>
            <person name="Valette O."/>
            <person name="Hirschler-Rea A."/>
            <person name="Barbe V."/>
            <person name="Medigue C."/>
            <person name="Vacherie B."/>
            <person name="Ollivier B."/>
            <person name="Bertin P.N."/>
            <person name="Dolla A."/>
        </authorList>
    </citation>
    <scope>NUCLEOTIDE SEQUENCE [LARGE SCALE GENOMIC DNA]</scope>
    <source>
        <strain evidence="4">Lam5 / DSM 18033</strain>
    </source>
</reference>
<evidence type="ECO:0000313" key="4">
    <source>
        <dbReference type="Proteomes" id="UP000009315"/>
    </source>
</evidence>
<dbReference type="OrthoDB" id="9815923at2"/>
<dbReference type="PANTHER" id="PTHR43630">
    <property type="entry name" value="POLY-BETA-1,6-N-ACETYL-D-GLUCOSAMINE SYNTHASE"/>
    <property type="match status" value="1"/>
</dbReference>
<protein>
    <submittedName>
        <fullName evidence="3">Glycosyl transferase, family 2</fullName>
    </submittedName>
</protein>
<dbReference type="STRING" id="1121428.DESHY_110323"/>
<evidence type="ECO:0000256" key="1">
    <source>
        <dbReference type="PROSITE-ProRule" id="PRU00339"/>
    </source>
</evidence>
<evidence type="ECO:0000259" key="2">
    <source>
        <dbReference type="Pfam" id="PF00535"/>
    </source>
</evidence>
<proteinExistence type="predicted"/>
<dbReference type="SUPFAM" id="SSF53448">
    <property type="entry name" value="Nucleotide-diphospho-sugar transferases"/>
    <property type="match status" value="1"/>
</dbReference>
<dbReference type="eggNOG" id="COG0457">
    <property type="taxonomic scope" value="Bacteria"/>
</dbReference>
<feature type="domain" description="Glycosyltransferase 2-like" evidence="2">
    <location>
        <begin position="3"/>
        <end position="128"/>
    </location>
</feature>
<dbReference type="InterPro" id="IPR001173">
    <property type="entry name" value="Glyco_trans_2-like"/>
</dbReference>
<keyword evidence="3" id="KW-0808">Transferase</keyword>
<dbReference type="AlphaFoldDB" id="K8DXQ0"/>
<keyword evidence="1" id="KW-0802">TPR repeat</keyword>
<keyword evidence="4" id="KW-1185">Reference proteome</keyword>
<dbReference type="Pfam" id="PF13181">
    <property type="entry name" value="TPR_8"/>
    <property type="match status" value="2"/>
</dbReference>
<gene>
    <name evidence="3" type="ORF">DESHY_110323</name>
</gene>
<sequence>MISLCMIVKNEEHNLARCLNSVKNCVDEIIIVDTGSTDGTLTIARQYGAKIYHYQWDEDFAAARNYSLEQAGGEWILYLDADEELEPNSCERLRALAADPLYEAYFFQIINLTDNNAPLKHINVRMFRNKPRYRFTGKLHEQIISAIPPRSGRPPVVNSGLCIIHYGYLAREFLIKNKAVRNHRINQRLVEEEPDNPFYLYSLGGSCVNLNDLTGAITHYRKALQHVNLRAMYAPSIFISLISCLSKTGRLVEAAEYIEQGKTHYPDYVDIHFVEGEFYHRLGHLQRAVACYEKCLQLGEQLAGKYTSRTGVGSFLPCFKLAEIYQQEGRLKEALAYQIAGLKYQPADINQYIALARLLQQAASSRQQLYEILKENIKHKDQVARRLLLARIFYEIGEYEQALELFNELPDDRQETAYYKALTCIKSGRRAAARQSMAYIRQSHLYESVLAELLPACWTAAPPEDVLPYLEHEAWPAPEHRSIILNINHLLLDRPAASEINLHNYYVNQIVNQLLAQKAFSAVDKILNQGGLTAAADKINYLMQDDSNPCRVEMAARLALAAVKMGSVQPDWLFAWGKYFYHNNRLATAQAALQQALRLHPRNGRYQQLLIFIYGRQTLQMVQTALRHYPANPQFTRRLIELHEFLNLDAGLKGVH</sequence>
<dbReference type="PROSITE" id="PS50005">
    <property type="entry name" value="TPR"/>
    <property type="match status" value="1"/>
</dbReference>
<evidence type="ECO:0000313" key="3">
    <source>
        <dbReference type="EMBL" id="CCO07379.1"/>
    </source>
</evidence>
<dbReference type="Gene3D" id="3.90.550.10">
    <property type="entry name" value="Spore Coat Polysaccharide Biosynthesis Protein SpsA, Chain A"/>
    <property type="match status" value="1"/>
</dbReference>
<dbReference type="InterPro" id="IPR029044">
    <property type="entry name" value="Nucleotide-diphossugar_trans"/>
</dbReference>
<name>K8DXQ0_9FIRM</name>
<organism evidence="3 4">
    <name type="scientific">Desulforamulus hydrothermalis Lam5 = DSM 18033</name>
    <dbReference type="NCBI Taxonomy" id="1121428"/>
    <lineage>
        <taxon>Bacteria</taxon>
        <taxon>Bacillati</taxon>
        <taxon>Bacillota</taxon>
        <taxon>Clostridia</taxon>
        <taxon>Eubacteriales</taxon>
        <taxon>Peptococcaceae</taxon>
        <taxon>Desulforamulus</taxon>
    </lineage>
</organism>
<dbReference type="Pfam" id="PF14559">
    <property type="entry name" value="TPR_19"/>
    <property type="match status" value="1"/>
</dbReference>
<dbReference type="Pfam" id="PF00535">
    <property type="entry name" value="Glycos_transf_2"/>
    <property type="match status" value="1"/>
</dbReference>
<dbReference type="InterPro" id="IPR011990">
    <property type="entry name" value="TPR-like_helical_dom_sf"/>
</dbReference>
<comment type="caution">
    <text evidence="3">The sequence shown here is derived from an EMBL/GenBank/DDBJ whole genome shotgun (WGS) entry which is preliminary data.</text>
</comment>
<dbReference type="PANTHER" id="PTHR43630:SF2">
    <property type="entry name" value="GLYCOSYLTRANSFERASE"/>
    <property type="match status" value="1"/>
</dbReference>